<dbReference type="Pfam" id="PF00884">
    <property type="entry name" value="Sulfatase"/>
    <property type="match status" value="1"/>
</dbReference>
<name>X0VWA9_9ZZZZ</name>
<sequence>TFDKTDEPRWGVVGKQKIKDTGPLTIKRMRNVETEFADRAVDFIERAVAKNKASSEDEPFFMWYNSTRGHVWIHLNEKYQRKTGNGMFADAMAELDDKTGEILDKLDELKIADNTIVIWTSDNGKEIMTGPDMSGMDPFKGEKGLTLEGGFRVPLVVRWPGKIKPGSVINDMMSHIDWMPTLLAAANGGKDTGIKENLLKGGFKADGKTFKAHLDGYNQMELLTTGKGGKRKEIYYFDGGGDLNAVRWGEWKIMFTDMSG</sequence>
<dbReference type="SUPFAM" id="SSF53649">
    <property type="entry name" value="Alkaline phosphatase-like"/>
    <property type="match status" value="1"/>
</dbReference>
<evidence type="ECO:0000313" key="2">
    <source>
        <dbReference type="EMBL" id="GAG22565.1"/>
    </source>
</evidence>
<dbReference type="Gene3D" id="3.40.720.10">
    <property type="entry name" value="Alkaline Phosphatase, subunit A"/>
    <property type="match status" value="1"/>
</dbReference>
<accession>X0VWA9</accession>
<dbReference type="EMBL" id="BARS01033144">
    <property type="protein sequence ID" value="GAG22565.1"/>
    <property type="molecule type" value="Genomic_DNA"/>
</dbReference>
<dbReference type="InterPro" id="IPR017850">
    <property type="entry name" value="Alkaline_phosphatase_core_sf"/>
</dbReference>
<comment type="caution">
    <text evidence="2">The sequence shown here is derived from an EMBL/GenBank/DDBJ whole genome shotgun (WGS) entry which is preliminary data.</text>
</comment>
<reference evidence="2" key="1">
    <citation type="journal article" date="2014" name="Front. Microbiol.">
        <title>High frequency of phylogenetically diverse reductive dehalogenase-homologous genes in deep subseafloor sedimentary metagenomes.</title>
        <authorList>
            <person name="Kawai M."/>
            <person name="Futagami T."/>
            <person name="Toyoda A."/>
            <person name="Takaki Y."/>
            <person name="Nishi S."/>
            <person name="Hori S."/>
            <person name="Arai W."/>
            <person name="Tsubouchi T."/>
            <person name="Morono Y."/>
            <person name="Uchiyama I."/>
            <person name="Ito T."/>
            <person name="Fujiyama A."/>
            <person name="Inagaki F."/>
            <person name="Takami H."/>
        </authorList>
    </citation>
    <scope>NUCLEOTIDE SEQUENCE</scope>
    <source>
        <strain evidence="2">Expedition CK06-06</strain>
    </source>
</reference>
<organism evidence="2">
    <name type="scientific">marine sediment metagenome</name>
    <dbReference type="NCBI Taxonomy" id="412755"/>
    <lineage>
        <taxon>unclassified sequences</taxon>
        <taxon>metagenomes</taxon>
        <taxon>ecological metagenomes</taxon>
    </lineage>
</organism>
<dbReference type="PANTHER" id="PTHR43751">
    <property type="entry name" value="SULFATASE"/>
    <property type="match status" value="1"/>
</dbReference>
<feature type="non-terminal residue" evidence="2">
    <location>
        <position position="1"/>
    </location>
</feature>
<dbReference type="PANTHER" id="PTHR43751:SF2">
    <property type="entry name" value="SULFATASE N-TERMINAL DOMAIN-CONTAINING PROTEIN"/>
    <property type="match status" value="1"/>
</dbReference>
<protein>
    <recommendedName>
        <fullName evidence="1">Sulfatase N-terminal domain-containing protein</fullName>
    </recommendedName>
</protein>
<evidence type="ECO:0000259" key="1">
    <source>
        <dbReference type="Pfam" id="PF00884"/>
    </source>
</evidence>
<feature type="non-terminal residue" evidence="2">
    <location>
        <position position="260"/>
    </location>
</feature>
<feature type="domain" description="Sulfatase N-terminal" evidence="1">
    <location>
        <begin position="29"/>
        <end position="187"/>
    </location>
</feature>
<dbReference type="InterPro" id="IPR052701">
    <property type="entry name" value="GAG_Ulvan_Degrading_Sulfatases"/>
</dbReference>
<proteinExistence type="predicted"/>
<dbReference type="InterPro" id="IPR000917">
    <property type="entry name" value="Sulfatase_N"/>
</dbReference>
<gene>
    <name evidence="2" type="ORF">S01H1_51365</name>
</gene>
<dbReference type="AlphaFoldDB" id="X0VWA9"/>